<dbReference type="GO" id="GO:0004029">
    <property type="term" value="F:aldehyde dehydrogenase (NAD+) activity"/>
    <property type="evidence" value="ECO:0007669"/>
    <property type="project" value="TreeGrafter"/>
</dbReference>
<dbReference type="PANTHER" id="PTHR48079:SF6">
    <property type="entry name" value="NAD(P)-BINDING DOMAIN-CONTAINING PROTEIN-RELATED"/>
    <property type="match status" value="1"/>
</dbReference>
<dbReference type="SUPFAM" id="SSF51735">
    <property type="entry name" value="NAD(P)-binding Rossmann-fold domains"/>
    <property type="match status" value="1"/>
</dbReference>
<dbReference type="RefSeq" id="WP_010442215.1">
    <property type="nucleotide sequence ID" value="NZ_AEYW01000014.1"/>
</dbReference>
<protein>
    <submittedName>
        <fullName evidence="2">Nucleoside-diphosphate-sugar epimerase</fullName>
    </submittedName>
</protein>
<accession>A0A497ZJ84</accession>
<dbReference type="InterPro" id="IPR036291">
    <property type="entry name" value="NAD(P)-bd_dom_sf"/>
</dbReference>
<organism evidence="2 3">
    <name type="scientific">Ruegeria conchae</name>
    <dbReference type="NCBI Taxonomy" id="981384"/>
    <lineage>
        <taxon>Bacteria</taxon>
        <taxon>Pseudomonadati</taxon>
        <taxon>Pseudomonadota</taxon>
        <taxon>Alphaproteobacteria</taxon>
        <taxon>Rhodobacterales</taxon>
        <taxon>Roseobacteraceae</taxon>
        <taxon>Ruegeria</taxon>
    </lineage>
</organism>
<dbReference type="OrthoDB" id="7836994at2"/>
<dbReference type="STRING" id="981384.GCA_000192475_01354"/>
<dbReference type="PANTHER" id="PTHR48079">
    <property type="entry name" value="PROTEIN YEEZ"/>
    <property type="match status" value="1"/>
</dbReference>
<dbReference type="Proteomes" id="UP000271700">
    <property type="component" value="Unassembled WGS sequence"/>
</dbReference>
<comment type="caution">
    <text evidence="2">The sequence shown here is derived from an EMBL/GenBank/DDBJ whole genome shotgun (WGS) entry which is preliminary data.</text>
</comment>
<name>A0A497ZJ84_9RHOB</name>
<feature type="domain" description="NAD-dependent epimerase/dehydratase" evidence="1">
    <location>
        <begin position="6"/>
        <end position="184"/>
    </location>
</feature>
<dbReference type="AlphaFoldDB" id="A0A497ZJ84"/>
<dbReference type="InterPro" id="IPR051783">
    <property type="entry name" value="NAD(P)-dependent_oxidoreduct"/>
</dbReference>
<sequence>MAGLKILITGASGFIGRYAVDAARGAGNEVVALVRSEATTPTAWSTDSGIVVFPLDLAEPDAKGRLAKRLSDVDAIIHAAAIMGGAPDRQIRETAKAMETVLGAIQACSSSLRLVLVSSLSVYDGRAVETGVLLTEDCPLETAPQKRDAYCQAKLMQERQSRAVAEAQGFDLWIMRPGAVFGPERLWNAHLGYPVGPLLISMESAGEVPVSYVVHTAQALVQAAQTPSNGVEVINVFDDDRPDRATYVAALRQTGWPRVVWPISWRLFSIVGAVLGKIPRLGNRLPGLLRPATLHARMKPVRFDTTRLHARLDIPPQPSFSEVMHRLQIEGKSA</sequence>
<dbReference type="InterPro" id="IPR001509">
    <property type="entry name" value="Epimerase_deHydtase"/>
</dbReference>
<evidence type="ECO:0000313" key="3">
    <source>
        <dbReference type="Proteomes" id="UP000271700"/>
    </source>
</evidence>
<dbReference type="Gene3D" id="3.40.50.720">
    <property type="entry name" value="NAD(P)-binding Rossmann-like Domain"/>
    <property type="match status" value="1"/>
</dbReference>
<evidence type="ECO:0000259" key="1">
    <source>
        <dbReference type="Pfam" id="PF01370"/>
    </source>
</evidence>
<keyword evidence="3" id="KW-1185">Reference proteome</keyword>
<reference evidence="2 3" key="1">
    <citation type="submission" date="2018-10" db="EMBL/GenBank/DDBJ databases">
        <title>Genomic Encyclopedia of Archaeal and Bacterial Type Strains, Phase II (KMG-II): from individual species to whole genera.</title>
        <authorList>
            <person name="Goeker M."/>
        </authorList>
    </citation>
    <scope>NUCLEOTIDE SEQUENCE [LARGE SCALE GENOMIC DNA]</scope>
    <source>
        <strain evidence="2 3">DSM 29317</strain>
    </source>
</reference>
<dbReference type="Pfam" id="PF01370">
    <property type="entry name" value="Epimerase"/>
    <property type="match status" value="1"/>
</dbReference>
<gene>
    <name evidence="2" type="ORF">CLV75_2459</name>
</gene>
<dbReference type="EMBL" id="RCCT01000003">
    <property type="protein sequence ID" value="RLK07338.1"/>
    <property type="molecule type" value="Genomic_DNA"/>
</dbReference>
<dbReference type="GO" id="GO:0005737">
    <property type="term" value="C:cytoplasm"/>
    <property type="evidence" value="ECO:0007669"/>
    <property type="project" value="TreeGrafter"/>
</dbReference>
<proteinExistence type="predicted"/>
<evidence type="ECO:0000313" key="2">
    <source>
        <dbReference type="EMBL" id="RLK07338.1"/>
    </source>
</evidence>